<dbReference type="InterPro" id="IPR018456">
    <property type="entry name" value="PTR2_symporter_CS"/>
</dbReference>
<dbReference type="InterPro" id="IPR050171">
    <property type="entry name" value="MFS_Transporters"/>
</dbReference>
<comment type="subcellular location">
    <subcellularLocation>
        <location evidence="1">Cell membrane</location>
        <topology evidence="1">Multi-pass membrane protein</topology>
    </subcellularLocation>
    <subcellularLocation>
        <location evidence="8">Membrane</location>
        <topology evidence="8">Multi-pass membrane protein</topology>
    </subcellularLocation>
</comment>
<accession>A0A5C6TPM3</accession>
<comment type="caution">
    <text evidence="10">The sequence shown here is derived from an EMBL/GenBank/DDBJ whole genome shotgun (WGS) entry which is preliminary data.</text>
</comment>
<dbReference type="InterPro" id="IPR005279">
    <property type="entry name" value="Dipep/tripep_permease"/>
</dbReference>
<dbReference type="CDD" id="cd17346">
    <property type="entry name" value="MFS_DtpA_like"/>
    <property type="match status" value="1"/>
</dbReference>
<dbReference type="InterPro" id="IPR036259">
    <property type="entry name" value="MFS_trans_sf"/>
</dbReference>
<dbReference type="EMBL" id="VOQQ01000001">
    <property type="protein sequence ID" value="TXC62364.1"/>
    <property type="molecule type" value="Genomic_DNA"/>
</dbReference>
<evidence type="ECO:0000256" key="2">
    <source>
        <dbReference type="ARBA" id="ARBA00022448"/>
    </source>
</evidence>
<dbReference type="Proteomes" id="UP000321249">
    <property type="component" value="Unassembled WGS sequence"/>
</dbReference>
<dbReference type="Gene3D" id="1.20.1250.20">
    <property type="entry name" value="MFS general substrate transporter like domains"/>
    <property type="match status" value="2"/>
</dbReference>
<dbReference type="PANTHER" id="PTHR23517:SF15">
    <property type="entry name" value="PROTON-DEPENDENT OLIGOPEPTIDE FAMILY TRANSPORT PROTEIN"/>
    <property type="match status" value="1"/>
</dbReference>
<evidence type="ECO:0000313" key="11">
    <source>
        <dbReference type="Proteomes" id="UP000321249"/>
    </source>
</evidence>
<keyword evidence="7 9" id="KW-0472">Membrane</keyword>
<keyword evidence="11" id="KW-1185">Reference proteome</keyword>
<dbReference type="PROSITE" id="PS01022">
    <property type="entry name" value="PTR2_1"/>
    <property type="match status" value="1"/>
</dbReference>
<keyword evidence="5" id="KW-0571">Peptide transport</keyword>
<dbReference type="AlphaFoldDB" id="A0A5C6TPM3"/>
<evidence type="ECO:0000256" key="5">
    <source>
        <dbReference type="ARBA" id="ARBA00022856"/>
    </source>
</evidence>
<feature type="transmembrane region" description="Helical" evidence="9">
    <location>
        <begin position="532"/>
        <end position="554"/>
    </location>
</feature>
<dbReference type="GO" id="GO:0006857">
    <property type="term" value="P:oligopeptide transport"/>
    <property type="evidence" value="ECO:0007669"/>
    <property type="project" value="InterPro"/>
</dbReference>
<keyword evidence="3" id="KW-1003">Cell membrane</keyword>
<dbReference type="PROSITE" id="PS01023">
    <property type="entry name" value="PTR2_2"/>
    <property type="match status" value="1"/>
</dbReference>
<feature type="transmembrane region" description="Helical" evidence="9">
    <location>
        <begin position="238"/>
        <end position="262"/>
    </location>
</feature>
<dbReference type="Pfam" id="PF00854">
    <property type="entry name" value="PTR2"/>
    <property type="match status" value="3"/>
</dbReference>
<dbReference type="GO" id="GO:0005886">
    <property type="term" value="C:plasma membrane"/>
    <property type="evidence" value="ECO:0007669"/>
    <property type="project" value="UniProtKB-SubCell"/>
</dbReference>
<protein>
    <submittedName>
        <fullName evidence="10">Peptide MFS transporter</fullName>
    </submittedName>
</protein>
<feature type="transmembrane region" description="Helical" evidence="9">
    <location>
        <begin position="70"/>
        <end position="91"/>
    </location>
</feature>
<comment type="similarity">
    <text evidence="8">Belongs to the major facilitator superfamily. Proton-dependent oligopeptide transporter (POT/PTR) (TC 2.A.17) family.</text>
</comment>
<reference evidence="10 11" key="1">
    <citation type="journal article" date="2015" name="J. Microbiol.">
        <title>Sphingosinicella ginsenosidimutans sp. nov., with ginsenoside converting activity.</title>
        <authorList>
            <person name="Kim J.K."/>
            <person name="Kang M.S."/>
            <person name="Park S.C."/>
            <person name="Kim K.M."/>
            <person name="Choi K."/>
            <person name="Yoon M.H."/>
            <person name="Im W.T."/>
        </authorList>
    </citation>
    <scope>NUCLEOTIDE SEQUENCE [LARGE SCALE GENOMIC DNA]</scope>
    <source>
        <strain evidence="10 11">BS-11</strain>
    </source>
</reference>
<organism evidence="10 11">
    <name type="scientific">Allosphingosinicella ginsenosidimutans</name>
    <dbReference type="NCBI Taxonomy" id="1176539"/>
    <lineage>
        <taxon>Bacteria</taxon>
        <taxon>Pseudomonadati</taxon>
        <taxon>Pseudomonadota</taxon>
        <taxon>Alphaproteobacteria</taxon>
        <taxon>Sphingomonadales</taxon>
        <taxon>Sphingomonadaceae</taxon>
        <taxon>Allosphingosinicella</taxon>
    </lineage>
</organism>
<gene>
    <name evidence="10" type="ORF">FRZ32_01045</name>
</gene>
<keyword evidence="6 9" id="KW-1133">Transmembrane helix</keyword>
<evidence type="ECO:0000256" key="7">
    <source>
        <dbReference type="ARBA" id="ARBA00023136"/>
    </source>
</evidence>
<evidence type="ECO:0000256" key="9">
    <source>
        <dbReference type="SAM" id="Phobius"/>
    </source>
</evidence>
<keyword evidence="4 8" id="KW-0812">Transmembrane</keyword>
<feature type="transmembrane region" description="Helical" evidence="9">
    <location>
        <begin position="378"/>
        <end position="398"/>
    </location>
</feature>
<dbReference type="OrthoDB" id="9772725at2"/>
<proteinExistence type="inferred from homology"/>
<feature type="transmembrane region" description="Helical" evidence="9">
    <location>
        <begin position="595"/>
        <end position="622"/>
    </location>
</feature>
<dbReference type="GO" id="GO:1904680">
    <property type="term" value="F:peptide transmembrane transporter activity"/>
    <property type="evidence" value="ECO:0007669"/>
    <property type="project" value="InterPro"/>
</dbReference>
<keyword evidence="5" id="KW-0653">Protein transport</keyword>
<name>A0A5C6TPM3_9SPHN</name>
<feature type="transmembrane region" description="Helical" evidence="9">
    <location>
        <begin position="268"/>
        <end position="287"/>
    </location>
</feature>
<feature type="transmembrane region" description="Helical" evidence="9">
    <location>
        <begin position="308"/>
        <end position="329"/>
    </location>
</feature>
<evidence type="ECO:0000256" key="8">
    <source>
        <dbReference type="RuleBase" id="RU003755"/>
    </source>
</evidence>
<evidence type="ECO:0000256" key="1">
    <source>
        <dbReference type="ARBA" id="ARBA00004651"/>
    </source>
</evidence>
<feature type="transmembrane region" description="Helical" evidence="9">
    <location>
        <begin position="103"/>
        <end position="122"/>
    </location>
</feature>
<evidence type="ECO:0000256" key="4">
    <source>
        <dbReference type="ARBA" id="ARBA00022692"/>
    </source>
</evidence>
<dbReference type="PANTHER" id="PTHR23517">
    <property type="entry name" value="RESISTANCE PROTEIN MDTM, PUTATIVE-RELATED-RELATED"/>
    <property type="match status" value="1"/>
</dbReference>
<keyword evidence="2 8" id="KW-0813">Transport</keyword>
<feature type="transmembrane region" description="Helical" evidence="9">
    <location>
        <begin position="560"/>
        <end position="583"/>
    </location>
</feature>
<dbReference type="NCBIfam" id="TIGR00924">
    <property type="entry name" value="yjdL_sub1_fam"/>
    <property type="match status" value="1"/>
</dbReference>
<evidence type="ECO:0000313" key="10">
    <source>
        <dbReference type="EMBL" id="TXC62364.1"/>
    </source>
</evidence>
<evidence type="ECO:0000256" key="3">
    <source>
        <dbReference type="ARBA" id="ARBA00022475"/>
    </source>
</evidence>
<dbReference type="InterPro" id="IPR000109">
    <property type="entry name" value="POT_fam"/>
</dbReference>
<feature type="transmembrane region" description="Helical" evidence="9">
    <location>
        <begin position="490"/>
        <end position="511"/>
    </location>
</feature>
<feature type="transmembrane region" description="Helical" evidence="9">
    <location>
        <begin position="463"/>
        <end position="484"/>
    </location>
</feature>
<dbReference type="RefSeq" id="WP_147041752.1">
    <property type="nucleotide sequence ID" value="NZ_BAABIR010000001.1"/>
</dbReference>
<dbReference type="SUPFAM" id="SSF103473">
    <property type="entry name" value="MFS general substrate transporter"/>
    <property type="match status" value="1"/>
</dbReference>
<feature type="transmembrane region" description="Helical" evidence="9">
    <location>
        <begin position="431"/>
        <end position="451"/>
    </location>
</feature>
<evidence type="ECO:0000256" key="6">
    <source>
        <dbReference type="ARBA" id="ARBA00022989"/>
    </source>
</evidence>
<feature type="transmembrane region" description="Helical" evidence="9">
    <location>
        <begin position="197"/>
        <end position="217"/>
    </location>
</feature>
<feature type="transmembrane region" description="Helical" evidence="9">
    <location>
        <begin position="642"/>
        <end position="664"/>
    </location>
</feature>
<feature type="transmembrane region" description="Helical" evidence="9">
    <location>
        <begin position="349"/>
        <end position="371"/>
    </location>
</feature>
<sequence length="672" mass="72714">MVDTPTADSPREPDISHVNPAAEKTWFGHPRPLARLFSTEAWERFGYYGMRALLTLYLTKHFVFGDREATGLYGGYTALVYLTPLIGGFLADQYLGSKRAVKFGAIVMALGYFLLCFGGETARPYAMIDGTRYEVQVDNFSDGPTSQPNEQRFLIDAGQRFEIKGNEDGSVSLLNADQSVARTVPTGHFVSGGERNAFYVALMLIALSLVSVGNGFFKPNISTMVGSLYAQGDRRRDAGFTIFYMGINLGSIFSQLLCPILADMFGWWAGFGLAAAGMLFSYCLIRFDGGVLNGIGETPEQAGKDRGLLIYVLAIVAVPVLYFLFTNLMNAPEPEPGSGIVGYVASLPLMGKLLFGSFLIGVPAILVWSYVKGSRQEFQMMVVAMILVTFNVVFWTLFEQAGSSLTLFADRNTDLSVFGLFSLSAPQTQNFNPLSIVIFAPIMSILWSALARRSVAPGAGLKALGYVWTAVLALAGLYIAWGLYGAFANPVGGLIVALILAVLTIVAALAWAKQVSDWKEATILEPSIPVKFAIALVGVGAGFLFLVWGTNFAGPDFRVALWWLAGLYLLHSLAELCISPVGLSMITKLSITRIVGLMMGVWFLSISCAQYVAGVVAQVASVETVGGQVTNRQVSLETYVGVFWHIGLIAAGIGLFLLLLSPLIKKWMHGVQ</sequence>